<name>A0ABY1JDW5_9BACT</name>
<dbReference type="Gene3D" id="3.90.1150.10">
    <property type="entry name" value="Aspartate Aminotransferase, domain 1"/>
    <property type="match status" value="1"/>
</dbReference>
<evidence type="ECO:0000256" key="2">
    <source>
        <dbReference type="ARBA" id="ARBA00003788"/>
    </source>
</evidence>
<dbReference type="InterPro" id="IPR049316">
    <property type="entry name" value="GDC-P_C"/>
</dbReference>
<organism evidence="9 10">
    <name type="scientific">Acetomicrobium flavidum</name>
    <dbReference type="NCBI Taxonomy" id="49896"/>
    <lineage>
        <taxon>Bacteria</taxon>
        <taxon>Thermotogati</taxon>
        <taxon>Synergistota</taxon>
        <taxon>Synergistia</taxon>
        <taxon>Synergistales</taxon>
        <taxon>Acetomicrobiaceae</taxon>
        <taxon>Acetomicrobium</taxon>
    </lineage>
</organism>
<dbReference type="InterPro" id="IPR015422">
    <property type="entry name" value="PyrdxlP-dep_Trfase_small"/>
</dbReference>
<comment type="cofactor">
    <cofactor evidence="1 6">
        <name>pyridoxal 5'-phosphate</name>
        <dbReference type="ChEBI" id="CHEBI:597326"/>
    </cofactor>
</comment>
<comment type="caution">
    <text evidence="9">The sequence shown here is derived from an EMBL/GenBank/DDBJ whole genome shotgun (WGS) entry which is preliminary data.</text>
</comment>
<evidence type="ECO:0000256" key="1">
    <source>
        <dbReference type="ARBA" id="ARBA00001933"/>
    </source>
</evidence>
<comment type="subunit">
    <text evidence="6">The glycine cleavage system is composed of four proteins: P, T, L and H. In this organism, the P 'protein' is a heterodimer of two subunits.</text>
</comment>
<dbReference type="Proteomes" id="UP000185093">
    <property type="component" value="Unassembled WGS sequence"/>
</dbReference>
<dbReference type="InterPro" id="IPR015424">
    <property type="entry name" value="PyrdxlP-dep_Trfase"/>
</dbReference>
<comment type="function">
    <text evidence="2 6">The glycine cleavage system catalyzes the degradation of glycine. The P protein binds the alpha-amino group of glycine through its pyridoxal phosphate cofactor; CO(2) is released and the remaining methylamine moiety is then transferred to the lipoamide cofactor of the H protein.</text>
</comment>
<dbReference type="InterPro" id="IPR023012">
    <property type="entry name" value="GcvPB"/>
</dbReference>
<evidence type="ECO:0000256" key="4">
    <source>
        <dbReference type="ARBA" id="ARBA00023002"/>
    </source>
</evidence>
<evidence type="ECO:0000259" key="8">
    <source>
        <dbReference type="Pfam" id="PF21478"/>
    </source>
</evidence>
<keyword evidence="3 6" id="KW-0663">Pyridoxal phosphate</keyword>
<evidence type="ECO:0000256" key="3">
    <source>
        <dbReference type="ARBA" id="ARBA00022898"/>
    </source>
</evidence>
<keyword evidence="10" id="KW-1185">Reference proteome</keyword>
<sequence>MKKPVELIFELSKAGRKAYSLPACDVPEADEKIPEKFARKVDARLPEVFEVDVVRHFTRLSQLNYAVDLGFYPLGSCTMKYNPKVNESVSRLPGFLKLHPYQPEESVQGALKLIYDLEGMLCEITGMDRATLQPAAGAHGEMTGLMIIKAALEHRGEGKRNKIIIPDSAHGTNPASASMVGFEVLEVKSDERGNVDVEDLKKLMSDEVAGIMLTNPNTLGLFEERITEIARIIHDAGGLLYYDGANLNANLGKARPGDMGFDVVHLNLHKTFSTPHGGGGPGSGPIAVKKELVPFLPVPVVERDGDRYYLDYDRPLSIGKVRSFYGNFNVMVKAYAYILTMGPEGLKEAAECAVLNANYLMKRLRDYFDLPFDRWCKHEFVISGNKQKKATGVTTLDMVKRLIDYGFHPPTVYFPLIVPEAMMVEPTETESLETLDAFAECMIKIAKEAEEAPEVVKDSPKTTPISRLDEVTAAKRPIVKWDFDK</sequence>
<dbReference type="RefSeq" id="WP_074199652.1">
    <property type="nucleotide sequence ID" value="NZ_FSQZ01000001.1"/>
</dbReference>
<dbReference type="Pfam" id="PF02347">
    <property type="entry name" value="GDC-P"/>
    <property type="match status" value="1"/>
</dbReference>
<feature type="domain" description="Glycine dehydrogenase C-terminal" evidence="8">
    <location>
        <begin position="349"/>
        <end position="453"/>
    </location>
</feature>
<dbReference type="NCBIfam" id="NF003346">
    <property type="entry name" value="PRK04366.1"/>
    <property type="match status" value="1"/>
</dbReference>
<evidence type="ECO:0000256" key="5">
    <source>
        <dbReference type="ARBA" id="ARBA00049026"/>
    </source>
</evidence>
<dbReference type="EMBL" id="FSQZ01000001">
    <property type="protein sequence ID" value="SIN69885.1"/>
    <property type="molecule type" value="Genomic_DNA"/>
</dbReference>
<feature type="modified residue" description="N6-(pyridoxal phosphate)lysine" evidence="6">
    <location>
        <position position="270"/>
    </location>
</feature>
<evidence type="ECO:0000259" key="7">
    <source>
        <dbReference type="Pfam" id="PF02347"/>
    </source>
</evidence>
<dbReference type="InterPro" id="IPR049315">
    <property type="entry name" value="GDC-P_N"/>
</dbReference>
<accession>A0ABY1JDW5</accession>
<evidence type="ECO:0000313" key="9">
    <source>
        <dbReference type="EMBL" id="SIN69885.1"/>
    </source>
</evidence>
<dbReference type="CDD" id="cd00613">
    <property type="entry name" value="GDC-P"/>
    <property type="match status" value="1"/>
</dbReference>
<evidence type="ECO:0000313" key="10">
    <source>
        <dbReference type="Proteomes" id="UP000185093"/>
    </source>
</evidence>
<dbReference type="Gene3D" id="6.20.440.10">
    <property type="match status" value="1"/>
</dbReference>
<dbReference type="HAMAP" id="MF_00713">
    <property type="entry name" value="GcvPB"/>
    <property type="match status" value="1"/>
</dbReference>
<dbReference type="PANTHER" id="PTHR11773:SF1">
    <property type="entry name" value="GLYCINE DEHYDROGENASE (DECARBOXYLATING), MITOCHONDRIAL"/>
    <property type="match status" value="1"/>
</dbReference>
<dbReference type="EC" id="1.4.4.2" evidence="6"/>
<dbReference type="InterPro" id="IPR020581">
    <property type="entry name" value="GDC_P"/>
</dbReference>
<dbReference type="PANTHER" id="PTHR11773">
    <property type="entry name" value="GLYCINE DEHYDROGENASE, DECARBOXYLATING"/>
    <property type="match status" value="1"/>
</dbReference>
<gene>
    <name evidence="6" type="primary">gcvPB</name>
    <name evidence="9" type="ORF">SAMN05444368_1286</name>
</gene>
<keyword evidence="4 6" id="KW-0560">Oxidoreductase</keyword>
<dbReference type="Pfam" id="PF21478">
    <property type="entry name" value="GcvP2_C"/>
    <property type="match status" value="1"/>
</dbReference>
<comment type="catalytic activity">
    <reaction evidence="5 6">
        <text>N(6)-[(R)-lipoyl]-L-lysyl-[glycine-cleavage complex H protein] + glycine + H(+) = N(6)-[(R)-S(8)-aminomethyldihydrolipoyl]-L-lysyl-[glycine-cleavage complex H protein] + CO2</text>
        <dbReference type="Rhea" id="RHEA:24304"/>
        <dbReference type="Rhea" id="RHEA-COMP:10494"/>
        <dbReference type="Rhea" id="RHEA-COMP:10495"/>
        <dbReference type="ChEBI" id="CHEBI:15378"/>
        <dbReference type="ChEBI" id="CHEBI:16526"/>
        <dbReference type="ChEBI" id="CHEBI:57305"/>
        <dbReference type="ChEBI" id="CHEBI:83099"/>
        <dbReference type="ChEBI" id="CHEBI:83143"/>
        <dbReference type="EC" id="1.4.4.2"/>
    </reaction>
</comment>
<comment type="similarity">
    <text evidence="6">Belongs to the GcvP family. C-terminal subunit subfamily.</text>
</comment>
<proteinExistence type="inferred from homology"/>
<feature type="domain" description="Glycine cleavage system P-protein N-terminal" evidence="7">
    <location>
        <begin position="30"/>
        <end position="299"/>
    </location>
</feature>
<dbReference type="InterPro" id="IPR015421">
    <property type="entry name" value="PyrdxlP-dep_Trfase_major"/>
</dbReference>
<reference evidence="9 10" key="1">
    <citation type="submission" date="2016-11" db="EMBL/GenBank/DDBJ databases">
        <authorList>
            <person name="Varghese N."/>
            <person name="Submissions S."/>
        </authorList>
    </citation>
    <scope>NUCLEOTIDE SEQUENCE [LARGE SCALE GENOMIC DNA]</scope>
    <source>
        <strain evidence="9 10">DSM 20664</strain>
    </source>
</reference>
<dbReference type="SUPFAM" id="SSF53383">
    <property type="entry name" value="PLP-dependent transferases"/>
    <property type="match status" value="1"/>
</dbReference>
<evidence type="ECO:0000256" key="6">
    <source>
        <dbReference type="HAMAP-Rule" id="MF_00713"/>
    </source>
</evidence>
<dbReference type="Gene3D" id="3.40.640.10">
    <property type="entry name" value="Type I PLP-dependent aspartate aminotransferase-like (Major domain)"/>
    <property type="match status" value="1"/>
</dbReference>
<protein>
    <recommendedName>
        <fullName evidence="6">Probable glycine dehydrogenase (decarboxylating) subunit 2</fullName>
        <ecNumber evidence="6">1.4.4.2</ecNumber>
    </recommendedName>
    <alternativeName>
        <fullName evidence="6">Glycine cleavage system P-protein subunit 2</fullName>
    </alternativeName>
    <alternativeName>
        <fullName evidence="6">Glycine decarboxylase subunit 2</fullName>
    </alternativeName>
    <alternativeName>
        <fullName evidence="6">Glycine dehydrogenase (aminomethyl-transferring) subunit 2</fullName>
    </alternativeName>
</protein>